<keyword evidence="2" id="KW-1185">Reference proteome</keyword>
<accession>A0ABQ5Q9N4</accession>
<dbReference type="RefSeq" id="WP_285727662.1">
    <property type="nucleotide sequence ID" value="NZ_BSDD01000007.1"/>
</dbReference>
<evidence type="ECO:0008006" key="3">
    <source>
        <dbReference type="Google" id="ProtNLM"/>
    </source>
</evidence>
<dbReference type="InterPro" id="IPR011989">
    <property type="entry name" value="ARM-like"/>
</dbReference>
<name>A0ABQ5Q9N4_9BACT</name>
<dbReference type="InterPro" id="IPR004155">
    <property type="entry name" value="PBS_lyase_HEAT"/>
</dbReference>
<dbReference type="Pfam" id="PF03130">
    <property type="entry name" value="HEAT_PBS"/>
    <property type="match status" value="1"/>
</dbReference>
<evidence type="ECO:0000313" key="2">
    <source>
        <dbReference type="Proteomes" id="UP001165089"/>
    </source>
</evidence>
<gene>
    <name evidence="1" type="ORF">GETHPA_29270</name>
</gene>
<dbReference type="Pfam" id="PF13646">
    <property type="entry name" value="HEAT_2"/>
    <property type="match status" value="1"/>
</dbReference>
<evidence type="ECO:0000313" key="1">
    <source>
        <dbReference type="EMBL" id="GLH71393.1"/>
    </source>
</evidence>
<dbReference type="SMART" id="SM00567">
    <property type="entry name" value="EZ_HEAT"/>
    <property type="match status" value="6"/>
</dbReference>
<proteinExistence type="predicted"/>
<dbReference type="PANTHER" id="PTHR12697:SF5">
    <property type="entry name" value="DEOXYHYPUSINE HYDROXYLASE"/>
    <property type="match status" value="1"/>
</dbReference>
<sequence length="755" mass="81851">MSGFLELSQGMAMALKSLQMYTAAHPRTQEAVAASHAQLTALLAGQERMQFVASAGRAFVDGQVLEVRSPQLTSLIRQVSERGLNGFRFERGVTAGEYLAFLQVLILKPQRIEEQGGFEALLAAEGVQHIKVSQTRYEEVREGDGEAAAARETRAPAFDAAPAPPPPSPTPSPDSLVKVIREALMAALGAGDRPSGSGEAGGLQALLPADLSGLGPLGYQLGLGEGMPTPVQLATLRQVLMSLSPEMQLGLLAGLATLPPHPEGLALGVRALAGEMLAVATSSMLGKGATWTQLRGPLQEILRPLPDREALVRALAVHLRSMGQDASQVGNLLRHLDWEHLSLEARLLKVLEEGHLFELSHEQRLAFLRELLDLRRFDEFLRVQDILLEVLRSDLVELRLKAVQTLAGIARWAADPGLPFEIEGPLAEALRAHFAWESDPPVHRWNAEALEALLAALVQRGDLVHALADLSELQGLCEFQEEQAAWRNDALARLQASLARPALLEAAAGQIFLRERDQLAAEVYPYFQALGEPMALHLIGRLGGEQDRTRRGRLVEAVRSLGPAAIPPLLEALGSPAWYLVRNALTLLGDLGDAGSLPPIVPLLRHPEPRVRRTAVRALWKLGGPAAEPHLLARLRDTDPETLQEVLFVLGQMRSETALAPLSEMAQDRRTPERTRLQMLDALAHIGSPKSIPVLVELLRRKGFFGSAEPLSVRLAAARALGALPDPGARAQLQKILDSEPKGEDRDALHRTVTP</sequence>
<organism evidence="1 2">
    <name type="scientific">Geothrix rubra</name>
    <dbReference type="NCBI Taxonomy" id="2927977"/>
    <lineage>
        <taxon>Bacteria</taxon>
        <taxon>Pseudomonadati</taxon>
        <taxon>Acidobacteriota</taxon>
        <taxon>Holophagae</taxon>
        <taxon>Holophagales</taxon>
        <taxon>Holophagaceae</taxon>
        <taxon>Geothrix</taxon>
    </lineage>
</organism>
<reference evidence="1 2" key="1">
    <citation type="journal article" date="2023" name="Antonie Van Leeuwenhoek">
        <title>Mesoterricola silvestris gen. nov., sp. nov., Mesoterricola sediminis sp. nov., Geothrix oryzae sp. nov., Geothrix edaphica sp. nov., Geothrix rubra sp. nov., and Geothrix limicola sp. nov., six novel members of Acidobacteriota isolated from soils.</title>
        <authorList>
            <person name="Itoh H."/>
            <person name="Sugisawa Y."/>
            <person name="Mise K."/>
            <person name="Xu Z."/>
            <person name="Kuniyasu M."/>
            <person name="Ushijima N."/>
            <person name="Kawano K."/>
            <person name="Kobayashi E."/>
            <person name="Shiratori Y."/>
            <person name="Masuda Y."/>
            <person name="Senoo K."/>
        </authorList>
    </citation>
    <scope>NUCLEOTIDE SEQUENCE [LARGE SCALE GENOMIC DNA]</scope>
    <source>
        <strain evidence="1 2">Red803</strain>
    </source>
</reference>
<dbReference type="PANTHER" id="PTHR12697">
    <property type="entry name" value="PBS LYASE HEAT-LIKE PROTEIN"/>
    <property type="match status" value="1"/>
</dbReference>
<dbReference type="Proteomes" id="UP001165089">
    <property type="component" value="Unassembled WGS sequence"/>
</dbReference>
<dbReference type="SUPFAM" id="SSF48371">
    <property type="entry name" value="ARM repeat"/>
    <property type="match status" value="1"/>
</dbReference>
<dbReference type="Gene3D" id="1.25.10.10">
    <property type="entry name" value="Leucine-rich Repeat Variant"/>
    <property type="match status" value="2"/>
</dbReference>
<dbReference type="InterPro" id="IPR016024">
    <property type="entry name" value="ARM-type_fold"/>
</dbReference>
<comment type="caution">
    <text evidence="1">The sequence shown here is derived from an EMBL/GenBank/DDBJ whole genome shotgun (WGS) entry which is preliminary data.</text>
</comment>
<dbReference type="EMBL" id="BSDD01000007">
    <property type="protein sequence ID" value="GLH71393.1"/>
    <property type="molecule type" value="Genomic_DNA"/>
</dbReference>
<protein>
    <recommendedName>
        <fullName evidence="3">HEAT repeat domain-containing protein</fullName>
    </recommendedName>
</protein>